<evidence type="ECO:0000256" key="2">
    <source>
        <dbReference type="ARBA" id="ARBA00023027"/>
    </source>
</evidence>
<dbReference type="InterPro" id="IPR006140">
    <property type="entry name" value="D-isomer_DH_NAD-bd"/>
</dbReference>
<dbReference type="PANTHER" id="PTHR10996">
    <property type="entry name" value="2-HYDROXYACID DEHYDROGENASE-RELATED"/>
    <property type="match status" value="1"/>
</dbReference>
<proteinExistence type="inferred from homology"/>
<dbReference type="GO" id="GO:0030267">
    <property type="term" value="F:glyoxylate reductase (NADPH) activity"/>
    <property type="evidence" value="ECO:0007669"/>
    <property type="project" value="TreeGrafter"/>
</dbReference>
<comment type="similarity">
    <text evidence="3">Belongs to the D-isomer specific 2-hydroxyacid dehydrogenase family.</text>
</comment>
<reference evidence="6" key="1">
    <citation type="journal article" date="2020" name="mSystems">
        <title>Genome- and Community-Level Interaction Insights into Carbon Utilization and Element Cycling Functions of Hydrothermarchaeota in Hydrothermal Sediment.</title>
        <authorList>
            <person name="Zhou Z."/>
            <person name="Liu Y."/>
            <person name="Xu W."/>
            <person name="Pan J."/>
            <person name="Luo Z.H."/>
            <person name="Li M."/>
        </authorList>
    </citation>
    <scope>NUCLEOTIDE SEQUENCE [LARGE SCALE GENOMIC DNA]</scope>
    <source>
        <strain evidence="6">SpSt-1056</strain>
    </source>
</reference>
<name>A0A7C5Q8K3_CALS0</name>
<dbReference type="SUPFAM" id="SSF51735">
    <property type="entry name" value="NAD(P)-binding Rossmann-fold domains"/>
    <property type="match status" value="1"/>
</dbReference>
<evidence type="ECO:0000313" key="6">
    <source>
        <dbReference type="EMBL" id="HHK68806.1"/>
    </source>
</evidence>
<dbReference type="InterPro" id="IPR006139">
    <property type="entry name" value="D-isomer_2_OHA_DH_cat_dom"/>
</dbReference>
<evidence type="ECO:0000256" key="1">
    <source>
        <dbReference type="ARBA" id="ARBA00023002"/>
    </source>
</evidence>
<keyword evidence="1 3" id="KW-0560">Oxidoreductase</keyword>
<dbReference type="Pfam" id="PF00389">
    <property type="entry name" value="2-Hacid_dh"/>
    <property type="match status" value="1"/>
</dbReference>
<dbReference type="Pfam" id="PF02826">
    <property type="entry name" value="2-Hacid_dh_C"/>
    <property type="match status" value="1"/>
</dbReference>
<dbReference type="InterPro" id="IPR050223">
    <property type="entry name" value="D-isomer_2-hydroxyacid_DH"/>
</dbReference>
<sequence length="314" mass="35236">MNRTLLSYIELDDANLAKLTRYADVYTRSSQGFEDAKQRAEVVLCITLGKQDVLKMKNLRFIQVLSAGVDALPWNDIPENVLVCGNMGSNADAVAEHTWALILALAKRLHHYLPKVRSGDFKRDLMLLQLKGKSLCVVGMGSIGRRVAEVGKAFGMRVYGVTRSGQSPLAVEKIVTPDKLDEVLRESDVVVLTAPLTKFTKNMIGLDRLRLLRKDCILVNVGRAELIDREALLAYLRENPEAMVATDVWWNVVSDGPWESELTKYPRFIGTPWIAGAFGSPEVLKQMIDQAVENITRYFRGEKPLNIVDRTEYV</sequence>
<dbReference type="EMBL" id="DRWN01000056">
    <property type="protein sequence ID" value="HHK68806.1"/>
    <property type="molecule type" value="Genomic_DNA"/>
</dbReference>
<keyword evidence="2" id="KW-0520">NAD</keyword>
<feature type="domain" description="D-isomer specific 2-hydroxyacid dehydrogenase catalytic" evidence="4">
    <location>
        <begin position="40"/>
        <end position="308"/>
    </location>
</feature>
<dbReference type="CDD" id="cd12165">
    <property type="entry name" value="2-Hacid_dh_6"/>
    <property type="match status" value="1"/>
</dbReference>
<dbReference type="InterPro" id="IPR036291">
    <property type="entry name" value="NAD(P)-bd_dom_sf"/>
</dbReference>
<accession>A0A7C5Q8K3</accession>
<evidence type="ECO:0000259" key="5">
    <source>
        <dbReference type="Pfam" id="PF02826"/>
    </source>
</evidence>
<dbReference type="PANTHER" id="PTHR10996:SF178">
    <property type="entry name" value="2-HYDROXYACID DEHYDROGENASE YGL185C-RELATED"/>
    <property type="match status" value="1"/>
</dbReference>
<dbReference type="GO" id="GO:0016618">
    <property type="term" value="F:hydroxypyruvate reductase [NAD(P)H] activity"/>
    <property type="evidence" value="ECO:0007669"/>
    <property type="project" value="TreeGrafter"/>
</dbReference>
<protein>
    <submittedName>
        <fullName evidence="6">Uncharacterized protein</fullName>
    </submittedName>
</protein>
<evidence type="ECO:0000259" key="4">
    <source>
        <dbReference type="Pfam" id="PF00389"/>
    </source>
</evidence>
<organism evidence="6">
    <name type="scientific">Caldiarchaeum subterraneum</name>
    <dbReference type="NCBI Taxonomy" id="311458"/>
    <lineage>
        <taxon>Archaea</taxon>
        <taxon>Nitrososphaerota</taxon>
        <taxon>Candidatus Caldarchaeales</taxon>
        <taxon>Candidatus Caldarchaeaceae</taxon>
        <taxon>Candidatus Caldarchaeum</taxon>
    </lineage>
</organism>
<dbReference type="GO" id="GO:0005829">
    <property type="term" value="C:cytosol"/>
    <property type="evidence" value="ECO:0007669"/>
    <property type="project" value="TreeGrafter"/>
</dbReference>
<dbReference type="Gene3D" id="3.40.50.720">
    <property type="entry name" value="NAD(P)-binding Rossmann-like Domain"/>
    <property type="match status" value="2"/>
</dbReference>
<dbReference type="GO" id="GO:0051287">
    <property type="term" value="F:NAD binding"/>
    <property type="evidence" value="ECO:0007669"/>
    <property type="project" value="InterPro"/>
</dbReference>
<feature type="domain" description="D-isomer specific 2-hydroxyacid dehydrogenase NAD-binding" evidence="5">
    <location>
        <begin position="100"/>
        <end position="275"/>
    </location>
</feature>
<evidence type="ECO:0000256" key="3">
    <source>
        <dbReference type="RuleBase" id="RU003719"/>
    </source>
</evidence>
<comment type="caution">
    <text evidence="6">The sequence shown here is derived from an EMBL/GenBank/DDBJ whole genome shotgun (WGS) entry which is preliminary data.</text>
</comment>
<dbReference type="AlphaFoldDB" id="A0A7C5Q8K3"/>
<dbReference type="SUPFAM" id="SSF52283">
    <property type="entry name" value="Formate/glycerate dehydrogenase catalytic domain-like"/>
    <property type="match status" value="1"/>
</dbReference>
<gene>
    <name evidence="6" type="ORF">ENM11_06615</name>
</gene>